<name>A0ABY4ISJ3_9MICO</name>
<gene>
    <name evidence="2" type="ORF">KV396_08510</name>
</gene>
<dbReference type="Proteomes" id="UP000831963">
    <property type="component" value="Chromosome"/>
</dbReference>
<organism evidence="2 3">
    <name type="scientific">Microbacterium galbinum</name>
    <dbReference type="NCBI Taxonomy" id="2851646"/>
    <lineage>
        <taxon>Bacteria</taxon>
        <taxon>Bacillati</taxon>
        <taxon>Actinomycetota</taxon>
        <taxon>Actinomycetes</taxon>
        <taxon>Micrococcales</taxon>
        <taxon>Microbacteriaceae</taxon>
        <taxon>Microbacterium</taxon>
    </lineage>
</organism>
<dbReference type="EMBL" id="CP078077">
    <property type="protein sequence ID" value="UPL14513.1"/>
    <property type="molecule type" value="Genomic_DNA"/>
</dbReference>
<proteinExistence type="predicted"/>
<evidence type="ECO:0000313" key="2">
    <source>
        <dbReference type="EMBL" id="UPL14513.1"/>
    </source>
</evidence>
<evidence type="ECO:0000256" key="1">
    <source>
        <dbReference type="SAM" id="MobiDB-lite"/>
    </source>
</evidence>
<keyword evidence="3" id="KW-1185">Reference proteome</keyword>
<feature type="region of interest" description="Disordered" evidence="1">
    <location>
        <begin position="128"/>
        <end position="153"/>
    </location>
</feature>
<protein>
    <submittedName>
        <fullName evidence="2">Uncharacterized protein</fullName>
    </submittedName>
</protein>
<sequence length="153" mass="16815">MADQRVWGFSVGVPGDASRYEFDLTRRTPEGWRLDGAPMELAEEVAAWLDENGWSDIKTRGYSGEIADVVVEAEYPEKHVDLLVVDISPGELFDSVTVSATSTCQPGDAHDVLALVYADGDLDGGPVDQFPELEHPRAEPSFGFTEDGKRRFP</sequence>
<accession>A0ABY4ISJ3</accession>
<reference evidence="2 3" key="1">
    <citation type="submission" date="2021-06" db="EMBL/GenBank/DDBJ databases">
        <title>Genome-based taxonomic framework of Microbacterium strains isolated from marine environment, the description of four new species and reclassification of four preexisting species.</title>
        <authorList>
            <person name="Lee S.D."/>
            <person name="Kim S.-M."/>
            <person name="Byeon Y.-S."/>
            <person name="Yang H.L."/>
            <person name="Kim I.S."/>
        </authorList>
    </citation>
    <scope>NUCLEOTIDE SEQUENCE [LARGE SCALE GENOMIC DNA]</scope>
    <source>
        <strain evidence="2 3">SSW1-36</strain>
    </source>
</reference>
<evidence type="ECO:0000313" key="3">
    <source>
        <dbReference type="Proteomes" id="UP000831963"/>
    </source>
</evidence>